<keyword evidence="1" id="KW-0378">Hydrolase</keyword>
<dbReference type="InterPro" id="IPR011990">
    <property type="entry name" value="TPR-like_helical_dom_sf"/>
</dbReference>
<dbReference type="SUPFAM" id="SSF48452">
    <property type="entry name" value="TPR-like"/>
    <property type="match status" value="1"/>
</dbReference>
<dbReference type="Proteomes" id="UP001464923">
    <property type="component" value="Unassembled WGS sequence"/>
</dbReference>
<dbReference type="InterPro" id="IPR027417">
    <property type="entry name" value="P-loop_NTPase"/>
</dbReference>
<reference evidence="1 2" key="1">
    <citation type="submission" date="2024-03" db="EMBL/GenBank/DDBJ databases">
        <title>Draft genome sequence of Pseudonocardia tropica JCM 19149.</title>
        <authorList>
            <person name="Butdee W."/>
            <person name="Duangmal K."/>
        </authorList>
    </citation>
    <scope>NUCLEOTIDE SEQUENCE [LARGE SCALE GENOMIC DNA]</scope>
    <source>
        <strain evidence="1 2">JCM 19149</strain>
    </source>
</reference>
<dbReference type="Gene3D" id="1.25.40.10">
    <property type="entry name" value="Tetratricopeptide repeat domain"/>
    <property type="match status" value="1"/>
</dbReference>
<gene>
    <name evidence="1" type="ORF">WHI96_26315</name>
</gene>
<dbReference type="PRINTS" id="PR00364">
    <property type="entry name" value="DISEASERSIST"/>
</dbReference>
<dbReference type="SUPFAM" id="SSF50494">
    <property type="entry name" value="Trypsin-like serine proteases"/>
    <property type="match status" value="1"/>
</dbReference>
<dbReference type="GO" id="GO:0008233">
    <property type="term" value="F:peptidase activity"/>
    <property type="evidence" value="ECO:0007669"/>
    <property type="project" value="UniProtKB-KW"/>
</dbReference>
<dbReference type="Gene3D" id="2.40.10.120">
    <property type="match status" value="1"/>
</dbReference>
<dbReference type="GO" id="GO:0006508">
    <property type="term" value="P:proteolysis"/>
    <property type="evidence" value="ECO:0007669"/>
    <property type="project" value="UniProtKB-KW"/>
</dbReference>
<accession>A0ABV1K277</accession>
<keyword evidence="1" id="KW-0645">Protease</keyword>
<comment type="caution">
    <text evidence="1">The sequence shown here is derived from an EMBL/GenBank/DDBJ whole genome shotgun (WGS) entry which is preliminary data.</text>
</comment>
<dbReference type="EMBL" id="JBEDNP010000032">
    <property type="protein sequence ID" value="MEQ3542328.1"/>
    <property type="molecule type" value="Genomic_DNA"/>
</dbReference>
<dbReference type="Pfam" id="PF13365">
    <property type="entry name" value="Trypsin_2"/>
    <property type="match status" value="1"/>
</dbReference>
<dbReference type="RefSeq" id="WP_349302470.1">
    <property type="nucleotide sequence ID" value="NZ_JBEDNP010000032.1"/>
</dbReference>
<organism evidence="1 2">
    <name type="scientific">Pseudonocardia tropica</name>
    <dbReference type="NCBI Taxonomy" id="681289"/>
    <lineage>
        <taxon>Bacteria</taxon>
        <taxon>Bacillati</taxon>
        <taxon>Actinomycetota</taxon>
        <taxon>Actinomycetes</taxon>
        <taxon>Pseudonocardiales</taxon>
        <taxon>Pseudonocardiaceae</taxon>
        <taxon>Pseudonocardia</taxon>
    </lineage>
</organism>
<protein>
    <submittedName>
        <fullName evidence="1">Serine protease</fullName>
    </submittedName>
</protein>
<dbReference type="Gene3D" id="3.40.50.300">
    <property type="entry name" value="P-loop containing nucleotide triphosphate hydrolases"/>
    <property type="match status" value="1"/>
</dbReference>
<sequence>MTSEHTQVSSAPVRLAFECGVVAILDGDVPVGTGMLVDSHHVVTCAHVWREAAGRQDARPVTVRFPFAEQVVRPVTLVIERTEGSRYGDIAVLRVEGGAPPGSSAVRLVVPGDVSGHRFEVWGFPRARAGEQFADGRLSRRRGDDLVQMEGDRSTGLSIGPGYSGAPVWDAQLRAVVGIVASVDPDKDAKTGYLIPLDVILRVWPTLRVDAPASVPALWEAPPRIVGLRPSGSLEHWHDRDELRERLADLITGPHRVVGVIGRRGVGKSGVVTKVATDLVESREPGTPSLDCVVYLSTRTGAADLSLDRIVHETSSLLPDIARSQLARRFSATRAAALPALFEALADRAVLIVLDNLDDLQEPQSGAILGVDIPVFLRAVADAPSAPTVITTSQRALRLDVENDVAIVHLELHEGLDPDHAASLLRQMDVDGRAGTGKLDDDALRALSRRVGGVPRGLQLVIAHLRDHPMSGRRRLLRAESAPDELLRQLVSDAFDGLVGATRKAVEAVAVAGVPMSVDALVAVNECPSDEVEDALDELVARRELICGDDGLLRLHPLDTDYVLSRLTSKRRIDLDLRLADWYAESVSDRAGWRQLSDADPVKNEYRHRFRGGEREEALEALAEVADFIVRHGDAEFVRVAVQRAEHDGVSDSAAADVCRGFTELFAGDLATAAAYFRRRSERGGPRGPSGQWEMWSGIALRHMHRPAEAVDVLSPLVADLTVPRLIRFRAAFELGLAHCYNANTEAAADVVLLLVELREPGDSAVVHAWQHNMSALYALVTGDPAAAAAEAEVSAAHYVGTAEADNGNYMHNLRGVALLELGKWDQAFESLSLAADASAAVGQDRPEGLARANLAWANLYLGRWRAAKASAALAVSKLEACGELGSRALVHIGRTVGSDAAETGRILTSLVEELRPNPDIHRPSQKGIAAIEPPRRVGRLDLLRRWSHDTSFPAAVSAGVA</sequence>
<dbReference type="InterPro" id="IPR009003">
    <property type="entry name" value="Peptidase_S1_PA"/>
</dbReference>
<evidence type="ECO:0000313" key="1">
    <source>
        <dbReference type="EMBL" id="MEQ3542328.1"/>
    </source>
</evidence>
<name>A0ABV1K277_9PSEU</name>
<proteinExistence type="predicted"/>
<dbReference type="SUPFAM" id="SSF52540">
    <property type="entry name" value="P-loop containing nucleoside triphosphate hydrolases"/>
    <property type="match status" value="1"/>
</dbReference>
<keyword evidence="2" id="KW-1185">Reference proteome</keyword>
<evidence type="ECO:0000313" key="2">
    <source>
        <dbReference type="Proteomes" id="UP001464923"/>
    </source>
</evidence>